<evidence type="ECO:0000313" key="2">
    <source>
        <dbReference type="EMBL" id="GIE21789.1"/>
    </source>
</evidence>
<reference evidence="2 3" key="1">
    <citation type="submission" date="2021-01" db="EMBL/GenBank/DDBJ databases">
        <title>Whole genome shotgun sequence of Actinoplanes humidus NBRC 14915.</title>
        <authorList>
            <person name="Komaki H."/>
            <person name="Tamura T."/>
        </authorList>
    </citation>
    <scope>NUCLEOTIDE SEQUENCE [LARGE SCALE GENOMIC DNA]</scope>
    <source>
        <strain evidence="2 3">NBRC 14915</strain>
    </source>
</reference>
<name>A0ABQ3ZTA7_9ACTN</name>
<comment type="caution">
    <text evidence="2">The sequence shown here is derived from an EMBL/GenBank/DDBJ whole genome shotgun (WGS) entry which is preliminary data.</text>
</comment>
<sequence length="72" mass="7915">MRILYRTFGKILDAIPAEPALEPVVAQEREAGATTEIQGVRLVRRPVRPVELEEEASEGRVDGCQKCGSPPK</sequence>
<accession>A0ABQ3ZTA7</accession>
<proteinExistence type="predicted"/>
<evidence type="ECO:0000313" key="3">
    <source>
        <dbReference type="Proteomes" id="UP000603200"/>
    </source>
</evidence>
<protein>
    <submittedName>
        <fullName evidence="2">Uncharacterized protein</fullName>
    </submittedName>
</protein>
<dbReference type="Proteomes" id="UP000603200">
    <property type="component" value="Unassembled WGS sequence"/>
</dbReference>
<organism evidence="2 3">
    <name type="scientific">Winogradskya humida</name>
    <dbReference type="NCBI Taxonomy" id="113566"/>
    <lineage>
        <taxon>Bacteria</taxon>
        <taxon>Bacillati</taxon>
        <taxon>Actinomycetota</taxon>
        <taxon>Actinomycetes</taxon>
        <taxon>Micromonosporales</taxon>
        <taxon>Micromonosporaceae</taxon>
        <taxon>Winogradskya</taxon>
    </lineage>
</organism>
<dbReference type="EMBL" id="BOMN01000060">
    <property type="protein sequence ID" value="GIE21789.1"/>
    <property type="molecule type" value="Genomic_DNA"/>
</dbReference>
<keyword evidence="3" id="KW-1185">Reference proteome</keyword>
<evidence type="ECO:0000256" key="1">
    <source>
        <dbReference type="SAM" id="MobiDB-lite"/>
    </source>
</evidence>
<feature type="region of interest" description="Disordered" evidence="1">
    <location>
        <begin position="51"/>
        <end position="72"/>
    </location>
</feature>
<gene>
    <name evidence="2" type="ORF">Ahu01nite_048910</name>
</gene>